<keyword evidence="7" id="KW-0460">Magnesium</keyword>
<evidence type="ECO:0000256" key="9">
    <source>
        <dbReference type="ARBA" id="ARBA00023146"/>
    </source>
</evidence>
<dbReference type="Gene3D" id="3.30.70.380">
    <property type="entry name" value="Ferrodoxin-fold anticodon-binding domain"/>
    <property type="match status" value="1"/>
</dbReference>
<evidence type="ECO:0000256" key="1">
    <source>
        <dbReference type="ARBA" id="ARBA00001946"/>
    </source>
</evidence>
<dbReference type="Gene3D" id="3.30.930.10">
    <property type="entry name" value="Bira Bifunctional Protein, Domain 2"/>
    <property type="match status" value="1"/>
</dbReference>
<keyword evidence="6" id="KW-0067">ATP-binding</keyword>
<dbReference type="Gene3D" id="3.50.40.10">
    <property type="entry name" value="Phenylalanyl-trna Synthetase, Chain B, domain 3"/>
    <property type="match status" value="1"/>
</dbReference>
<dbReference type="GO" id="GO:0009328">
    <property type="term" value="C:phenylalanine-tRNA ligase complex"/>
    <property type="evidence" value="ECO:0007669"/>
    <property type="project" value="TreeGrafter"/>
</dbReference>
<dbReference type="AlphaFoldDB" id="A0A0G0VWK7"/>
<protein>
    <recommendedName>
        <fullName evidence="2">phenylalanine--tRNA ligase</fullName>
        <ecNumber evidence="2">6.1.1.20</ecNumber>
    </recommendedName>
</protein>
<dbReference type="PATRIC" id="fig|1618736.3.peg.58"/>
<dbReference type="SUPFAM" id="SSF46955">
    <property type="entry name" value="Putative DNA-binding domain"/>
    <property type="match status" value="2"/>
</dbReference>
<dbReference type="InterPro" id="IPR045864">
    <property type="entry name" value="aa-tRNA-synth_II/BPL/LPL"/>
</dbReference>
<evidence type="ECO:0000256" key="3">
    <source>
        <dbReference type="ARBA" id="ARBA00022598"/>
    </source>
</evidence>
<dbReference type="Pfam" id="PF03483">
    <property type="entry name" value="B3_4"/>
    <property type="match status" value="1"/>
</dbReference>
<dbReference type="PROSITE" id="PS51483">
    <property type="entry name" value="B5"/>
    <property type="match status" value="1"/>
</dbReference>
<dbReference type="PROSITE" id="PS51447">
    <property type="entry name" value="FDX_ACB"/>
    <property type="match status" value="1"/>
</dbReference>
<dbReference type="EC" id="6.1.1.20" evidence="2"/>
<dbReference type="InterPro" id="IPR005121">
    <property type="entry name" value="Fdx_antiC-bd"/>
</dbReference>
<dbReference type="Proteomes" id="UP000034236">
    <property type="component" value="Unassembled WGS sequence"/>
</dbReference>
<evidence type="ECO:0000256" key="2">
    <source>
        <dbReference type="ARBA" id="ARBA00012814"/>
    </source>
</evidence>
<dbReference type="GO" id="GO:0004826">
    <property type="term" value="F:phenylalanine-tRNA ligase activity"/>
    <property type="evidence" value="ECO:0007669"/>
    <property type="project" value="UniProtKB-EC"/>
</dbReference>
<name>A0A0G0VWK7_9BACT</name>
<dbReference type="InterPro" id="IPR005146">
    <property type="entry name" value="B3/B4_tRNA-bd"/>
</dbReference>
<dbReference type="SUPFAM" id="SSF55681">
    <property type="entry name" value="Class II aaRS and biotin synthetases"/>
    <property type="match status" value="1"/>
</dbReference>
<evidence type="ECO:0000313" key="13">
    <source>
        <dbReference type="Proteomes" id="UP000034236"/>
    </source>
</evidence>
<reference evidence="12 13" key="1">
    <citation type="journal article" date="2015" name="Nature">
        <title>rRNA introns, odd ribosomes, and small enigmatic genomes across a large radiation of phyla.</title>
        <authorList>
            <person name="Brown C.T."/>
            <person name="Hug L.A."/>
            <person name="Thomas B.C."/>
            <person name="Sharon I."/>
            <person name="Castelle C.J."/>
            <person name="Singh A."/>
            <person name="Wilkins M.J."/>
            <person name="Williams K.H."/>
            <person name="Banfield J.F."/>
        </authorList>
    </citation>
    <scope>NUCLEOTIDE SEQUENCE [LARGE SCALE GENOMIC DNA]</scope>
</reference>
<dbReference type="SUPFAM" id="SSF56037">
    <property type="entry name" value="PheT/TilS domain"/>
    <property type="match status" value="1"/>
</dbReference>
<dbReference type="PANTHER" id="PTHR10947:SF0">
    <property type="entry name" value="PHENYLALANINE--TRNA LIGASE BETA SUBUNIT"/>
    <property type="match status" value="1"/>
</dbReference>
<dbReference type="SMART" id="SM00874">
    <property type="entry name" value="B5"/>
    <property type="match status" value="1"/>
</dbReference>
<keyword evidence="9" id="KW-0030">Aminoacyl-tRNA synthetase</keyword>
<dbReference type="GO" id="GO:0003723">
    <property type="term" value="F:RNA binding"/>
    <property type="evidence" value="ECO:0007669"/>
    <property type="project" value="InterPro"/>
</dbReference>
<gene>
    <name evidence="12" type="ORF">UU58_C0001G0055</name>
</gene>
<keyword evidence="5" id="KW-0547">Nucleotide-binding</keyword>
<dbReference type="InterPro" id="IPR041616">
    <property type="entry name" value="PheRS_beta_core"/>
</dbReference>
<keyword evidence="4" id="KW-0479">Metal-binding</keyword>
<accession>A0A0G0VWK7</accession>
<dbReference type="Gene3D" id="3.30.56.10">
    <property type="match status" value="2"/>
</dbReference>
<evidence type="ECO:0000256" key="5">
    <source>
        <dbReference type="ARBA" id="ARBA00022741"/>
    </source>
</evidence>
<evidence type="ECO:0000256" key="6">
    <source>
        <dbReference type="ARBA" id="ARBA00022840"/>
    </source>
</evidence>
<evidence type="ECO:0000256" key="8">
    <source>
        <dbReference type="ARBA" id="ARBA00022917"/>
    </source>
</evidence>
<organism evidence="12 13">
    <name type="scientific">Candidatus Nomurabacteria bacterium GW2011_GWA2_41_25</name>
    <dbReference type="NCBI Taxonomy" id="1618736"/>
    <lineage>
        <taxon>Bacteria</taxon>
        <taxon>Candidatus Nomuraibacteriota</taxon>
    </lineage>
</organism>
<feature type="domain" description="B5" evidence="11">
    <location>
        <begin position="292"/>
        <end position="378"/>
    </location>
</feature>
<dbReference type="InterPro" id="IPR005147">
    <property type="entry name" value="tRNA_synthase_B5-dom"/>
</dbReference>
<keyword evidence="3 12" id="KW-0436">Ligase</keyword>
<dbReference type="PANTHER" id="PTHR10947">
    <property type="entry name" value="PHENYLALANYL-TRNA SYNTHETASE BETA CHAIN AND LEUCINE-RICH REPEAT-CONTAINING PROTEIN 47"/>
    <property type="match status" value="1"/>
</dbReference>
<dbReference type="InterPro" id="IPR045060">
    <property type="entry name" value="Phe-tRNA-ligase_IIc_bsu"/>
</dbReference>
<dbReference type="SMART" id="SM00896">
    <property type="entry name" value="FDX-ACB"/>
    <property type="match status" value="1"/>
</dbReference>
<dbReference type="Pfam" id="PF17759">
    <property type="entry name" value="tRNA_synthFbeta"/>
    <property type="match status" value="1"/>
</dbReference>
<dbReference type="Pfam" id="PF03147">
    <property type="entry name" value="FDX-ACB"/>
    <property type="match status" value="1"/>
</dbReference>
<dbReference type="InterPro" id="IPR036690">
    <property type="entry name" value="Fdx_antiC-bd_sf"/>
</dbReference>
<dbReference type="GO" id="GO:0006432">
    <property type="term" value="P:phenylalanyl-tRNA aminoacylation"/>
    <property type="evidence" value="ECO:0007669"/>
    <property type="project" value="InterPro"/>
</dbReference>
<feature type="domain" description="FDX-ACB" evidence="10">
    <location>
        <begin position="528"/>
        <end position="618"/>
    </location>
</feature>
<keyword evidence="8" id="KW-0648">Protein biosynthesis</keyword>
<dbReference type="InterPro" id="IPR009061">
    <property type="entry name" value="DNA-bd_dom_put_sf"/>
</dbReference>
<dbReference type="InterPro" id="IPR020825">
    <property type="entry name" value="Phe-tRNA_synthase-like_B3/B4"/>
</dbReference>
<comment type="caution">
    <text evidence="12">The sequence shown here is derived from an EMBL/GenBank/DDBJ whole genome shotgun (WGS) entry which is preliminary data.</text>
</comment>
<evidence type="ECO:0000256" key="4">
    <source>
        <dbReference type="ARBA" id="ARBA00022723"/>
    </source>
</evidence>
<evidence type="ECO:0000259" key="10">
    <source>
        <dbReference type="PROSITE" id="PS51447"/>
    </source>
</evidence>
<proteinExistence type="predicted"/>
<evidence type="ECO:0000313" key="12">
    <source>
        <dbReference type="EMBL" id="KKS05195.1"/>
    </source>
</evidence>
<evidence type="ECO:0000259" key="11">
    <source>
        <dbReference type="PROSITE" id="PS51483"/>
    </source>
</evidence>
<dbReference type="EMBL" id="LCBE01000001">
    <property type="protein sequence ID" value="KKS05195.1"/>
    <property type="molecule type" value="Genomic_DNA"/>
</dbReference>
<dbReference type="Pfam" id="PF03484">
    <property type="entry name" value="B5"/>
    <property type="match status" value="1"/>
</dbReference>
<dbReference type="GO" id="GO:0005524">
    <property type="term" value="F:ATP binding"/>
    <property type="evidence" value="ECO:0007669"/>
    <property type="project" value="UniProtKB-KW"/>
</dbReference>
<sequence>MLISYNWLKWYIPEAPDAEKFVDVFNYHLCEVESLEKKGDDNIFDLKILPNRAHDLLSHQGVARELASLLNIKYVDPAPKYKIPPPAPKAPAGQAELKIDVQSDKCRRYMGRIVKNIKTGTSPEWVIKHLESIGQRSINNVVDAANIVMFDCGQPAHAFDLDKIQGDIIVRNGKDGEEMTTLDNKEIKFKSSNMVISDDKNVLAIAGIKGGKIAEVDNNTKDIILEVANFNPTSVRKTAQALNIFTDARKRFENDLSPELGPHAMLELSALILEMCPEAIFENIVDVYPQKQEIRKLSFSVEKISKILGLDISVSQVEDILKRYNFEYTKTPSPDGHSPLAGGEEYVITVPPMRLDLVIEEDMAEEIGRIIGYDKVKGKIPKINFKTKVNETYAKISWARNKLLGEGYSEVMTYTFCNSGEVEVMQSASDKKFLRTNLTDGLKESLKLNQLNVPLLGMDEIKIFEIGTVFKKSGEEMNVAYGNKKEVKEMSLEEFCKSASPDAFAQEYPASQRHRSQKHTGGAFKMWSLFPFIARDIAVWVPEGVKSKDVEKIIKNNAGSLAIRGPELFDEFKKDDKISYAFRVVFQSFDRTLTDAEINAVMTQITNKIKENNGWQVR</sequence>
<dbReference type="GO" id="GO:0000287">
    <property type="term" value="F:magnesium ion binding"/>
    <property type="evidence" value="ECO:0007669"/>
    <property type="project" value="InterPro"/>
</dbReference>
<dbReference type="SUPFAM" id="SSF54991">
    <property type="entry name" value="Anticodon-binding domain of PheRS"/>
    <property type="match status" value="1"/>
</dbReference>
<evidence type="ECO:0000256" key="7">
    <source>
        <dbReference type="ARBA" id="ARBA00022842"/>
    </source>
</evidence>
<comment type="cofactor">
    <cofactor evidence="1">
        <name>Mg(2+)</name>
        <dbReference type="ChEBI" id="CHEBI:18420"/>
    </cofactor>
</comment>
<dbReference type="SMART" id="SM00873">
    <property type="entry name" value="B3_4"/>
    <property type="match status" value="1"/>
</dbReference>